<organism evidence="1 3">
    <name type="scientific">Testudinibacter aquarius</name>
    <dbReference type="NCBI Taxonomy" id="1524974"/>
    <lineage>
        <taxon>Bacteria</taxon>
        <taxon>Pseudomonadati</taxon>
        <taxon>Pseudomonadota</taxon>
        <taxon>Gammaproteobacteria</taxon>
        <taxon>Pasteurellales</taxon>
        <taxon>Pasteurellaceae</taxon>
        <taxon>Testudinibacter</taxon>
    </lineage>
</organism>
<evidence type="ECO:0000313" key="3">
    <source>
        <dbReference type="Proteomes" id="UP000294619"/>
    </source>
</evidence>
<comment type="caution">
    <text evidence="1">The sequence shown here is derived from an EMBL/GenBank/DDBJ whole genome shotgun (WGS) entry which is preliminary data.</text>
</comment>
<dbReference type="Proteomes" id="UP000294619">
    <property type="component" value="Unassembled WGS sequence"/>
</dbReference>
<evidence type="ECO:0000313" key="2">
    <source>
        <dbReference type="EMBL" id="TNG91282.1"/>
    </source>
</evidence>
<dbReference type="AlphaFoldDB" id="A0A4R3Y620"/>
<evidence type="ECO:0000313" key="4">
    <source>
        <dbReference type="Proteomes" id="UP000305526"/>
    </source>
</evidence>
<dbReference type="EMBL" id="SMCP01000005">
    <property type="protein sequence ID" value="TCV87240.1"/>
    <property type="molecule type" value="Genomic_DNA"/>
</dbReference>
<reference evidence="1 3" key="1">
    <citation type="submission" date="2019-03" db="EMBL/GenBank/DDBJ databases">
        <title>Genomic Encyclopedia of Type Strains, Phase IV (KMG-IV): sequencing the most valuable type-strain genomes for metagenomic binning, comparative biology and taxonomic classification.</title>
        <authorList>
            <person name="Goeker M."/>
        </authorList>
    </citation>
    <scope>NUCLEOTIDE SEQUENCE [LARGE SCALE GENOMIC DNA]</scope>
    <source>
        <strain evidence="1 3">DSM 28140</strain>
    </source>
</reference>
<keyword evidence="4" id="KW-1185">Reference proteome</keyword>
<accession>A0A4R3Y620</accession>
<protein>
    <submittedName>
        <fullName evidence="1">Uncharacterized protein</fullName>
    </submittedName>
</protein>
<sequence length="83" mass="9717">MSLLIKEQIIERFANVARECRDLEQILATQKNLFTVIQAKENNLITMGDFLDTRIGDIKLIAVLMTRFIDDIYKLKKDFNEIL</sequence>
<evidence type="ECO:0000313" key="1">
    <source>
        <dbReference type="EMBL" id="TCV87240.1"/>
    </source>
</evidence>
<name>A0A4R3Y620_9PAST</name>
<reference evidence="2 4" key="2">
    <citation type="submission" date="2019-05" db="EMBL/GenBank/DDBJ databases">
        <title>Pasteurellaceae isolates from reptiles.</title>
        <authorList>
            <person name="Bojesen A.M."/>
            <person name="Lund E."/>
        </authorList>
    </citation>
    <scope>NUCLEOTIDE SEQUENCE [LARGE SCALE GENOMIC DNA]</scope>
    <source>
        <strain evidence="2 4">ELNT2x</strain>
    </source>
</reference>
<dbReference type="Proteomes" id="UP000305526">
    <property type="component" value="Unassembled WGS sequence"/>
</dbReference>
<gene>
    <name evidence="1" type="ORF">EDC16_105159</name>
    <name evidence="2" type="ORF">FHQ21_08255</name>
</gene>
<proteinExistence type="predicted"/>
<dbReference type="RefSeq" id="WP_132966723.1">
    <property type="nucleotide sequence ID" value="NZ_LEKL01000064.1"/>
</dbReference>
<dbReference type="EMBL" id="VDGV01000070">
    <property type="protein sequence ID" value="TNG91282.1"/>
    <property type="molecule type" value="Genomic_DNA"/>
</dbReference>